<dbReference type="Gene3D" id="2.10.270.10">
    <property type="entry name" value="Cholin Binding"/>
    <property type="match status" value="2"/>
</dbReference>
<dbReference type="InterPro" id="IPR018337">
    <property type="entry name" value="Cell_wall/Cho-bd_repeat"/>
</dbReference>
<gene>
    <name evidence="4" type="ORF">H8708_06365</name>
</gene>
<dbReference type="Pfam" id="PF19127">
    <property type="entry name" value="Choline_bind_3"/>
    <property type="match status" value="2"/>
</dbReference>
<accession>A0ABR7NSK9</accession>
<feature type="repeat" description="Cell wall-binding" evidence="2">
    <location>
        <begin position="45"/>
        <end position="64"/>
    </location>
</feature>
<evidence type="ECO:0000256" key="1">
    <source>
        <dbReference type="ARBA" id="ARBA00022737"/>
    </source>
</evidence>
<evidence type="ECO:0000256" key="3">
    <source>
        <dbReference type="SAM" id="SignalP"/>
    </source>
</evidence>
<dbReference type="RefSeq" id="WP_262427319.1">
    <property type="nucleotide sequence ID" value="NZ_JACRTJ010000014.1"/>
</dbReference>
<keyword evidence="3" id="KW-0732">Signal</keyword>
<feature type="chain" id="PRO_5046307529" description="Cell wall-binding protein" evidence="3">
    <location>
        <begin position="25"/>
        <end position="414"/>
    </location>
</feature>
<evidence type="ECO:0000313" key="4">
    <source>
        <dbReference type="EMBL" id="MBC8598854.1"/>
    </source>
</evidence>
<dbReference type="Proteomes" id="UP000647491">
    <property type="component" value="Unassembled WGS sequence"/>
</dbReference>
<evidence type="ECO:0000256" key="2">
    <source>
        <dbReference type="PROSITE-ProRule" id="PRU00591"/>
    </source>
</evidence>
<dbReference type="Pfam" id="PF01473">
    <property type="entry name" value="Choline_bind_1"/>
    <property type="match status" value="3"/>
</dbReference>
<keyword evidence="1" id="KW-0677">Repeat</keyword>
<sequence length="414" mass="47119">MRKGLMVMTLAAAFTAGMAMTSFAGWSQKNGNWYYYNDSTGKMVQDDWVKVNEKWYYMDSNGVMRTNSLIDDTYYVNSSGEMVLNEWRELSDNWDHEGGWRYFGANGKAYENGWKQIHDVWYYFNNSVMATGWQDLDGDIYYLGSSGAMAAGWKQLPDPNDDWGEYWFYFGTNGKMVRETEKSIGGTAYIFDHEGRMLTGWVNPSDYTSTGRDDLSSSDTAHLRYYRSGGQQADGWQYLASPDDAEESWYYFRDGRAYSTEYKTTVIGGHYGMAKIKGETYCFDTQGRMVTGMVEVEDGRKFYFNPDNGEMMTGRVVVNDDDHDNEVFYFTTTGSLGNRGDGYTGIKDGALYEEGVLIRAEEGMKYEKVSVDGKDYVVNEQGKVKTSGTVTDADGVKYRITKQSDGTYKIEITD</sequence>
<name>A0ABR7NSK9_9FIRM</name>
<evidence type="ECO:0000313" key="5">
    <source>
        <dbReference type="Proteomes" id="UP000647491"/>
    </source>
</evidence>
<evidence type="ECO:0008006" key="6">
    <source>
        <dbReference type="Google" id="ProtNLM"/>
    </source>
</evidence>
<organism evidence="4 5">
    <name type="scientific">Enterocloster hominis</name>
    <name type="common">ex Liu et al. 2021</name>
    <dbReference type="NCBI Taxonomy" id="2763663"/>
    <lineage>
        <taxon>Bacteria</taxon>
        <taxon>Bacillati</taxon>
        <taxon>Bacillota</taxon>
        <taxon>Clostridia</taxon>
        <taxon>Lachnospirales</taxon>
        <taxon>Lachnospiraceae</taxon>
        <taxon>Enterocloster</taxon>
    </lineage>
</organism>
<dbReference type="SUPFAM" id="SSF69360">
    <property type="entry name" value="Cell wall binding repeat"/>
    <property type="match status" value="3"/>
</dbReference>
<comment type="caution">
    <text evidence="4">The sequence shown here is derived from an EMBL/GenBank/DDBJ whole genome shotgun (WGS) entry which is preliminary data.</text>
</comment>
<dbReference type="Gene3D" id="2.10.270.20">
    <property type="match status" value="2"/>
</dbReference>
<dbReference type="PROSITE" id="PS51170">
    <property type="entry name" value="CW"/>
    <property type="match status" value="2"/>
</dbReference>
<proteinExistence type="predicted"/>
<feature type="repeat" description="Cell wall-binding" evidence="2">
    <location>
        <begin position="130"/>
        <end position="149"/>
    </location>
</feature>
<protein>
    <recommendedName>
        <fullName evidence="6">Cell wall-binding protein</fullName>
    </recommendedName>
</protein>
<keyword evidence="5" id="KW-1185">Reference proteome</keyword>
<feature type="signal peptide" evidence="3">
    <location>
        <begin position="1"/>
        <end position="24"/>
    </location>
</feature>
<dbReference type="EMBL" id="JACRTJ010000014">
    <property type="protein sequence ID" value="MBC8598854.1"/>
    <property type="molecule type" value="Genomic_DNA"/>
</dbReference>
<reference evidence="4 5" key="1">
    <citation type="submission" date="2020-08" db="EMBL/GenBank/DDBJ databases">
        <title>Genome public.</title>
        <authorList>
            <person name="Liu C."/>
            <person name="Sun Q."/>
        </authorList>
    </citation>
    <scope>NUCLEOTIDE SEQUENCE [LARGE SCALE GENOMIC DNA]</scope>
    <source>
        <strain evidence="4 5">BX10</strain>
    </source>
</reference>